<dbReference type="InterPro" id="IPR005565">
    <property type="entry name" value="Hemolysn_activator_HlyB_C"/>
</dbReference>
<comment type="caution">
    <text evidence="6">The sequence shown here is derived from an EMBL/GenBank/DDBJ whole genome shotgun (WGS) entry which is preliminary data.</text>
</comment>
<evidence type="ECO:0000256" key="1">
    <source>
        <dbReference type="ARBA" id="ARBA00022452"/>
    </source>
</evidence>
<feature type="domain" description="Polypeptide-transport-associated ShlB-type" evidence="5">
    <location>
        <begin position="17"/>
        <end position="91"/>
    </location>
</feature>
<evidence type="ECO:0000313" key="6">
    <source>
        <dbReference type="EMBL" id="GAA0755121.1"/>
    </source>
</evidence>
<protein>
    <recommendedName>
        <fullName evidence="8">ShlB/FhaC/HecB family hemolysin secretion/activation protein</fullName>
    </recommendedName>
</protein>
<keyword evidence="1" id="KW-0472">Membrane</keyword>
<reference evidence="6 7" key="1">
    <citation type="journal article" date="2019" name="Int. J. Syst. Evol. Microbiol.">
        <title>The Global Catalogue of Microorganisms (GCM) 10K type strain sequencing project: providing services to taxonomists for standard genome sequencing and annotation.</title>
        <authorList>
            <consortium name="The Broad Institute Genomics Platform"/>
            <consortium name="The Broad Institute Genome Sequencing Center for Infectious Disease"/>
            <person name="Wu L."/>
            <person name="Ma J."/>
        </authorList>
    </citation>
    <scope>NUCLEOTIDE SEQUENCE [LARGE SCALE GENOMIC DNA]</scope>
    <source>
        <strain evidence="6 7">JCM 15503</strain>
    </source>
</reference>
<evidence type="ECO:0000259" key="5">
    <source>
        <dbReference type="Pfam" id="PF08479"/>
    </source>
</evidence>
<feature type="domain" description="Haemolysin activator HlyB C-terminal" evidence="4">
    <location>
        <begin position="153"/>
        <end position="481"/>
    </location>
</feature>
<keyword evidence="1" id="KW-1134">Transmembrane beta strand</keyword>
<dbReference type="Pfam" id="PF08479">
    <property type="entry name" value="POTRA_2"/>
    <property type="match status" value="1"/>
</dbReference>
<evidence type="ECO:0000256" key="2">
    <source>
        <dbReference type="ARBA" id="ARBA00022692"/>
    </source>
</evidence>
<dbReference type="Pfam" id="PF03865">
    <property type="entry name" value="ShlB"/>
    <property type="match status" value="1"/>
</dbReference>
<evidence type="ECO:0000256" key="3">
    <source>
        <dbReference type="ARBA" id="ARBA00023237"/>
    </source>
</evidence>
<evidence type="ECO:0008006" key="8">
    <source>
        <dbReference type="Google" id="ProtNLM"/>
    </source>
</evidence>
<dbReference type="InterPro" id="IPR013686">
    <property type="entry name" value="Polypept-transport_assoc_ShlB"/>
</dbReference>
<organism evidence="6 7">
    <name type="scientific">Ideonella azotifigens</name>
    <dbReference type="NCBI Taxonomy" id="513160"/>
    <lineage>
        <taxon>Bacteria</taxon>
        <taxon>Pseudomonadati</taxon>
        <taxon>Pseudomonadota</taxon>
        <taxon>Betaproteobacteria</taxon>
        <taxon>Burkholderiales</taxon>
        <taxon>Sphaerotilaceae</taxon>
        <taxon>Ideonella</taxon>
    </lineage>
</organism>
<dbReference type="Proteomes" id="UP001500279">
    <property type="component" value="Unassembled WGS sequence"/>
</dbReference>
<dbReference type="InterPro" id="IPR051544">
    <property type="entry name" value="TPS_OM_transporter"/>
</dbReference>
<proteinExistence type="predicted"/>
<gene>
    <name evidence="6" type="ORF">GCM10009107_32290</name>
</gene>
<dbReference type="Gene3D" id="2.40.160.50">
    <property type="entry name" value="membrane protein fhac: a member of the omp85/tpsb transporter family"/>
    <property type="match status" value="1"/>
</dbReference>
<name>A0ABN1K558_9BURK</name>
<keyword evidence="7" id="KW-1185">Reference proteome</keyword>
<evidence type="ECO:0000259" key="4">
    <source>
        <dbReference type="Pfam" id="PF03865"/>
    </source>
</evidence>
<dbReference type="Gene3D" id="3.10.20.310">
    <property type="entry name" value="membrane protein fhac"/>
    <property type="match status" value="1"/>
</dbReference>
<dbReference type="PANTHER" id="PTHR34597">
    <property type="entry name" value="SLR1661 PROTEIN"/>
    <property type="match status" value="1"/>
</dbReference>
<sequence length="522" mass="56176">MLAALPVLAQAQPAGFDLLELQVEGNTVLPDALIAATVEPFLGPGQGMKGVDAARTALEAVYQRAGYLTVLVDVPEQRVDGGVVRLVVIEGRVGALYVVGSKYHDQGYIRSKVTELKPGGVPDFNRVQTQLAEVNRSEDRRVQPVLKPGRLPGTVDVELQVDDKLPFSGSVEVHNQHSAGTEPIRLQATLRYENLFQRDHALQLNFITAPLAPQQSKVLVANYTVPDSETESWNFSLTLSNSDVETLGGSQVLGRGTTLGLRRATVFSHHGGERTATLSWGADLKLLRERTVFGAGEIATPLHYLPFQLAYSDQMSDGDWRMQWNASVTAAARGLLERQVDCPAADSGTGQDDQFACKRKGGDGSFLIGRLDLRAQQRLGSGALSWRLGGQAASHALVGPEQYSLGGADSVRGYDESEATGDHALLGSMEWRVANLAPSDIPGWREITPLIFIDAGRVFTTDAPVGQLTRQSLSGAGFGLRWSGGDTSGSTEGGLDFAWPLRASTNAAKYDLHLHARLAARF</sequence>
<dbReference type="EMBL" id="BAAAEW010000021">
    <property type="protein sequence ID" value="GAA0755121.1"/>
    <property type="molecule type" value="Genomic_DNA"/>
</dbReference>
<keyword evidence="2" id="KW-0812">Transmembrane</keyword>
<evidence type="ECO:0000313" key="7">
    <source>
        <dbReference type="Proteomes" id="UP001500279"/>
    </source>
</evidence>
<keyword evidence="3" id="KW-0998">Cell outer membrane</keyword>
<dbReference type="PANTHER" id="PTHR34597:SF6">
    <property type="entry name" value="BLR6126 PROTEIN"/>
    <property type="match status" value="1"/>
</dbReference>
<accession>A0ABN1K558</accession>